<protein>
    <recommendedName>
        <fullName evidence="5">Kinesin-like protein</fullName>
    </recommendedName>
</protein>
<evidence type="ECO:0000256" key="2">
    <source>
        <dbReference type="ARBA" id="ARBA00022840"/>
    </source>
</evidence>
<dbReference type="Gene3D" id="3.40.850.10">
    <property type="entry name" value="Kinesin motor domain"/>
    <property type="match status" value="1"/>
</dbReference>
<evidence type="ECO:0000256" key="3">
    <source>
        <dbReference type="ARBA" id="ARBA00023175"/>
    </source>
</evidence>
<comment type="similarity">
    <text evidence="4 5">Belongs to the TRAFAC class myosin-kinesin ATPase superfamily. Kinesin family.</text>
</comment>
<dbReference type="InterPro" id="IPR035979">
    <property type="entry name" value="RBD_domain_sf"/>
</dbReference>
<evidence type="ECO:0000256" key="6">
    <source>
        <dbReference type="SAM" id="Coils"/>
    </source>
</evidence>
<dbReference type="GO" id="GO:0007018">
    <property type="term" value="P:microtubule-based movement"/>
    <property type="evidence" value="ECO:0007669"/>
    <property type="project" value="InterPro"/>
</dbReference>
<feature type="coiled-coil region" evidence="6">
    <location>
        <begin position="612"/>
        <end position="639"/>
    </location>
</feature>
<dbReference type="PROSITE" id="PS50067">
    <property type="entry name" value="KINESIN_MOTOR_2"/>
    <property type="match status" value="1"/>
</dbReference>
<dbReference type="PROSITE" id="PS00411">
    <property type="entry name" value="KINESIN_MOTOR_1"/>
    <property type="match status" value="1"/>
</dbReference>
<evidence type="ECO:0000259" key="8">
    <source>
        <dbReference type="PROSITE" id="PS50067"/>
    </source>
</evidence>
<feature type="region of interest" description="Disordered" evidence="7">
    <location>
        <begin position="1"/>
        <end position="75"/>
    </location>
</feature>
<keyword evidence="3 4" id="KW-0505">Motor protein</keyword>
<keyword evidence="5" id="KW-0493">Microtubule</keyword>
<dbReference type="GO" id="GO:0005875">
    <property type="term" value="C:microtubule associated complex"/>
    <property type="evidence" value="ECO:0007669"/>
    <property type="project" value="TreeGrafter"/>
</dbReference>
<reference evidence="9" key="1">
    <citation type="submission" date="2021-01" db="EMBL/GenBank/DDBJ databases">
        <authorList>
            <person name="Corre E."/>
            <person name="Pelletier E."/>
            <person name="Niang G."/>
            <person name="Scheremetjew M."/>
            <person name="Finn R."/>
            <person name="Kale V."/>
            <person name="Holt S."/>
            <person name="Cochrane G."/>
            <person name="Meng A."/>
            <person name="Brown T."/>
            <person name="Cohen L."/>
        </authorList>
    </citation>
    <scope>NUCLEOTIDE SEQUENCE</scope>
    <source>
        <strain evidence="9">CCMP722</strain>
    </source>
</reference>
<feature type="domain" description="Kinesin motor" evidence="8">
    <location>
        <begin position="107"/>
        <end position="438"/>
    </location>
</feature>
<dbReference type="GO" id="GO:0005524">
    <property type="term" value="F:ATP binding"/>
    <property type="evidence" value="ECO:0007669"/>
    <property type="project" value="UniProtKB-UniRule"/>
</dbReference>
<feature type="compositionally biased region" description="Polar residues" evidence="7">
    <location>
        <begin position="58"/>
        <end position="75"/>
    </location>
</feature>
<keyword evidence="6" id="KW-0175">Coiled coil</keyword>
<dbReference type="SUPFAM" id="SSF52540">
    <property type="entry name" value="P-loop containing nucleoside triphosphate hydrolases"/>
    <property type="match status" value="1"/>
</dbReference>
<dbReference type="SMART" id="SM00129">
    <property type="entry name" value="KISc"/>
    <property type="match status" value="1"/>
</dbReference>
<dbReference type="PANTHER" id="PTHR47969">
    <property type="entry name" value="CHROMOSOME-ASSOCIATED KINESIN KIF4A-RELATED"/>
    <property type="match status" value="1"/>
</dbReference>
<evidence type="ECO:0000256" key="7">
    <source>
        <dbReference type="SAM" id="MobiDB-lite"/>
    </source>
</evidence>
<dbReference type="Pfam" id="PF00225">
    <property type="entry name" value="Kinesin"/>
    <property type="match status" value="1"/>
</dbReference>
<dbReference type="CDD" id="cd00106">
    <property type="entry name" value="KISc"/>
    <property type="match status" value="1"/>
</dbReference>
<dbReference type="InterPro" id="IPR012677">
    <property type="entry name" value="Nucleotide-bd_a/b_plait_sf"/>
</dbReference>
<dbReference type="SUPFAM" id="SSF54928">
    <property type="entry name" value="RNA-binding domain, RBD"/>
    <property type="match status" value="1"/>
</dbReference>
<dbReference type="GO" id="GO:0003777">
    <property type="term" value="F:microtubule motor activity"/>
    <property type="evidence" value="ECO:0007669"/>
    <property type="project" value="InterPro"/>
</dbReference>
<evidence type="ECO:0000256" key="5">
    <source>
        <dbReference type="RuleBase" id="RU000394"/>
    </source>
</evidence>
<evidence type="ECO:0000313" key="9">
    <source>
        <dbReference type="EMBL" id="CAD8683653.1"/>
    </source>
</evidence>
<dbReference type="PRINTS" id="PR00380">
    <property type="entry name" value="KINESINHEAVY"/>
</dbReference>
<dbReference type="InterPro" id="IPR019821">
    <property type="entry name" value="Kinesin_motor_CS"/>
</dbReference>
<feature type="coiled-coil region" evidence="6">
    <location>
        <begin position="461"/>
        <end position="573"/>
    </location>
</feature>
<dbReference type="InterPro" id="IPR027640">
    <property type="entry name" value="Kinesin-like_fam"/>
</dbReference>
<dbReference type="GO" id="GO:0005874">
    <property type="term" value="C:microtubule"/>
    <property type="evidence" value="ECO:0007669"/>
    <property type="project" value="UniProtKB-KW"/>
</dbReference>
<evidence type="ECO:0000256" key="4">
    <source>
        <dbReference type="PROSITE-ProRule" id="PRU00283"/>
    </source>
</evidence>
<organism evidence="9">
    <name type="scientific">Pyramimonas obovata</name>
    <dbReference type="NCBI Taxonomy" id="1411642"/>
    <lineage>
        <taxon>Eukaryota</taxon>
        <taxon>Viridiplantae</taxon>
        <taxon>Chlorophyta</taxon>
        <taxon>Pyramimonadophyceae</taxon>
        <taxon>Pyramimonadales</taxon>
        <taxon>Pyramimonadaceae</taxon>
        <taxon>Pyramimonas</taxon>
        <taxon>Pyramimonas incertae sedis</taxon>
    </lineage>
</organism>
<keyword evidence="1 4" id="KW-0547">Nucleotide-binding</keyword>
<dbReference type="AlphaFoldDB" id="A0A7S0RP80"/>
<dbReference type="Gene3D" id="3.30.70.330">
    <property type="match status" value="1"/>
</dbReference>
<dbReference type="InterPro" id="IPR036961">
    <property type="entry name" value="Kinesin_motor_dom_sf"/>
</dbReference>
<dbReference type="GO" id="GO:0051231">
    <property type="term" value="P:spindle elongation"/>
    <property type="evidence" value="ECO:0007669"/>
    <property type="project" value="TreeGrafter"/>
</dbReference>
<proteinExistence type="inferred from homology"/>
<dbReference type="GO" id="GO:0003676">
    <property type="term" value="F:nucleic acid binding"/>
    <property type="evidence" value="ECO:0007669"/>
    <property type="project" value="InterPro"/>
</dbReference>
<dbReference type="GO" id="GO:0007052">
    <property type="term" value="P:mitotic spindle organization"/>
    <property type="evidence" value="ECO:0007669"/>
    <property type="project" value="TreeGrafter"/>
</dbReference>
<gene>
    <name evidence="9" type="ORF">POBO1169_LOCUS16476</name>
</gene>
<dbReference type="GO" id="GO:0008017">
    <property type="term" value="F:microtubule binding"/>
    <property type="evidence" value="ECO:0007669"/>
    <property type="project" value="InterPro"/>
</dbReference>
<sequence length="816" mass="90379">MSGFLDRLAEQNKGIRSGSATSPKPRPTSARTTGRPPSARGTASAGVATPSGVGASTPRASSPSGRGLSRKSSVNATNETIRKQIGGQLAGAPALPTLAERTNNPGRVRVALRVRPQVEQEIKEGHAVCTTVEPETGKVFLRRNQWDEDIYQFDTVFGESASQIRVYESVAAPIVESVMKGFNGTVMAYGQTGTGKTYTLGQLGDGADGHAQRGIMVRAVDDIFDKTSEDKDAKYKIHASYLQLYMETVQDLWDPTNSDIQIQEDRQTGEVLLEPKPMSVELTDRNHIVQMLQLGEKNRTVANHKLNAHSSRSHAVLMITVSRHTMQNNAPTVQRGKLLLVDLAGSERQKSTQSQGQTLEEAKFINLSLTTLGKCINSLVDQNQQGHVPYRESKLTRLLKDSFGGSARTSLVVNVGPSVQYFSETLNTTKFGQRAIKIENTLRRRELVDYKALCRMQMQQVDLLTAALENAELAREVAENDCTAMQAIIDKEADIENQRNQEMTRLMQQLELKQKEIEEEKQRHNVDMNKSQARLQQQLDMLQEQIQDEQNQAKEAQQAAAKAREEARAAAAKAAASGEGGGKDKIVEVEKIVEKQVVVSMSEPDPKMLMREKKLENVLMILQRELIDLKGKIDDMELKHKQEVTACHQSWQQRLMYELKAKDKQIEYLQKTLEGCKAALSSKGADGASKKVGRSFIDKMLGRKGAELPEQPTKFVRLSSMFNPTVESSPKWVEEVKADVCSSCSIFGQVEDVRVDTHSPKGLIYIAFGNPKTAHRAVVAIKGHLGDISYEFLTETYWKDSVAKLSEVNAKVGQTC</sequence>
<dbReference type="InterPro" id="IPR001752">
    <property type="entry name" value="Kinesin_motor_dom"/>
</dbReference>
<dbReference type="PANTHER" id="PTHR47969:SF29">
    <property type="entry name" value="KINESIN-LIKE PROTEIN"/>
    <property type="match status" value="1"/>
</dbReference>
<keyword evidence="2 4" id="KW-0067">ATP-binding</keyword>
<feature type="binding site" evidence="4">
    <location>
        <begin position="190"/>
        <end position="197"/>
    </location>
    <ligand>
        <name>ATP</name>
        <dbReference type="ChEBI" id="CHEBI:30616"/>
    </ligand>
</feature>
<evidence type="ECO:0000256" key="1">
    <source>
        <dbReference type="ARBA" id="ARBA00022741"/>
    </source>
</evidence>
<dbReference type="EMBL" id="HBFA01032731">
    <property type="protein sequence ID" value="CAD8683653.1"/>
    <property type="molecule type" value="Transcribed_RNA"/>
</dbReference>
<dbReference type="InterPro" id="IPR027417">
    <property type="entry name" value="P-loop_NTPase"/>
</dbReference>
<accession>A0A7S0RP80</accession>
<name>A0A7S0RP80_9CHLO</name>